<dbReference type="RefSeq" id="WP_058514866.1">
    <property type="nucleotide sequence ID" value="NZ_CAAAIH010000044.1"/>
</dbReference>
<keyword evidence="3" id="KW-1185">Reference proteome</keyword>
<name>A0A0W0YIM3_9GAMM</name>
<organism evidence="2 3">
    <name type="scientific">Legionella santicrucis</name>
    <dbReference type="NCBI Taxonomy" id="45074"/>
    <lineage>
        <taxon>Bacteria</taxon>
        <taxon>Pseudomonadati</taxon>
        <taxon>Pseudomonadota</taxon>
        <taxon>Gammaproteobacteria</taxon>
        <taxon>Legionellales</taxon>
        <taxon>Legionellaceae</taxon>
        <taxon>Legionella</taxon>
    </lineage>
</organism>
<evidence type="ECO:0000259" key="1">
    <source>
        <dbReference type="PROSITE" id="PS51186"/>
    </source>
</evidence>
<dbReference type="PATRIC" id="fig|45074.5.peg.3115"/>
<sequence>MYIFLETERLILRAPALSDLDELVELRSDFDVMRYTGEGGAQTKEQVLDYLNFVLSYRKKFDLGFNLVFEKEGGSFVGEAGLFHLLFDDTQPKIEVGYHLHKKFWGKGYGTELTKALVHWGFEHLSVDKLVASTYPNQTASQKVLQKAGFDLKGKKHTSDGTELFWYEIYQV</sequence>
<dbReference type="PANTHER" id="PTHR43792">
    <property type="entry name" value="GNAT FAMILY, PUTATIVE (AFU_ORTHOLOGUE AFUA_3G00765)-RELATED-RELATED"/>
    <property type="match status" value="1"/>
</dbReference>
<dbReference type="PANTHER" id="PTHR43792:SF16">
    <property type="entry name" value="N-ACETYLTRANSFERASE DOMAIN-CONTAINING PROTEIN"/>
    <property type="match status" value="1"/>
</dbReference>
<accession>A0A0W0YIM3</accession>
<proteinExistence type="predicted"/>
<evidence type="ECO:0000313" key="2">
    <source>
        <dbReference type="EMBL" id="KTD56741.1"/>
    </source>
</evidence>
<keyword evidence="2" id="KW-0808">Transferase</keyword>
<dbReference type="InterPro" id="IPR016181">
    <property type="entry name" value="Acyl_CoA_acyltransferase"/>
</dbReference>
<keyword evidence="2" id="KW-0687">Ribonucleoprotein</keyword>
<keyword evidence="2" id="KW-0689">Ribosomal protein</keyword>
<dbReference type="AlphaFoldDB" id="A0A0W0YIM3"/>
<dbReference type="PROSITE" id="PS51186">
    <property type="entry name" value="GNAT"/>
    <property type="match status" value="1"/>
</dbReference>
<gene>
    <name evidence="2" type="ORF">Lsan_2901</name>
</gene>
<dbReference type="GO" id="GO:0016747">
    <property type="term" value="F:acyltransferase activity, transferring groups other than amino-acyl groups"/>
    <property type="evidence" value="ECO:0007669"/>
    <property type="project" value="InterPro"/>
</dbReference>
<dbReference type="GO" id="GO:0005840">
    <property type="term" value="C:ribosome"/>
    <property type="evidence" value="ECO:0007669"/>
    <property type="project" value="UniProtKB-KW"/>
</dbReference>
<comment type="caution">
    <text evidence="2">The sequence shown here is derived from an EMBL/GenBank/DDBJ whole genome shotgun (WGS) entry which is preliminary data.</text>
</comment>
<dbReference type="OrthoDB" id="9801656at2"/>
<dbReference type="Proteomes" id="UP000054703">
    <property type="component" value="Unassembled WGS sequence"/>
</dbReference>
<protein>
    <submittedName>
        <fullName evidence="2">Multifunctional nucleotidyltransferase/glutamate rich protein GrpB/ribosomal protein alanine acetyltransferase</fullName>
    </submittedName>
</protein>
<dbReference type="Gene3D" id="3.40.630.30">
    <property type="match status" value="1"/>
</dbReference>
<reference evidence="2 3" key="1">
    <citation type="submission" date="2015-11" db="EMBL/GenBank/DDBJ databases">
        <title>Genomic analysis of 38 Legionella species identifies large and diverse effector repertoires.</title>
        <authorList>
            <person name="Burstein D."/>
            <person name="Amaro F."/>
            <person name="Zusman T."/>
            <person name="Lifshitz Z."/>
            <person name="Cohen O."/>
            <person name="Gilbert J.A."/>
            <person name="Pupko T."/>
            <person name="Shuman H.A."/>
            <person name="Segal G."/>
        </authorList>
    </citation>
    <scope>NUCLEOTIDE SEQUENCE [LARGE SCALE GENOMIC DNA]</scope>
    <source>
        <strain evidence="2 3">SC-63-C7</strain>
    </source>
</reference>
<dbReference type="EMBL" id="LNYU01000081">
    <property type="protein sequence ID" value="KTD56741.1"/>
    <property type="molecule type" value="Genomic_DNA"/>
</dbReference>
<dbReference type="SUPFAM" id="SSF55729">
    <property type="entry name" value="Acyl-CoA N-acyltransferases (Nat)"/>
    <property type="match status" value="1"/>
</dbReference>
<dbReference type="InterPro" id="IPR000182">
    <property type="entry name" value="GNAT_dom"/>
</dbReference>
<dbReference type="STRING" id="45074.Lsan_2901"/>
<feature type="domain" description="N-acetyltransferase" evidence="1">
    <location>
        <begin position="10"/>
        <end position="172"/>
    </location>
</feature>
<dbReference type="InterPro" id="IPR051531">
    <property type="entry name" value="N-acetyltransferase"/>
</dbReference>
<evidence type="ECO:0000313" key="3">
    <source>
        <dbReference type="Proteomes" id="UP000054703"/>
    </source>
</evidence>
<dbReference type="Pfam" id="PF13302">
    <property type="entry name" value="Acetyltransf_3"/>
    <property type="match status" value="1"/>
</dbReference>